<sequence>MRRPRLGHPCQRGRRWQVQVRRCWSKRRRTGRCQVTSAWLPEPARASRRGWAQSHQSAAAGLAPQSVSRLAHRQTAARSSA</sequence>
<organism evidence="2">
    <name type="scientific">Cladocopium goreaui</name>
    <dbReference type="NCBI Taxonomy" id="2562237"/>
    <lineage>
        <taxon>Eukaryota</taxon>
        <taxon>Sar</taxon>
        <taxon>Alveolata</taxon>
        <taxon>Dinophyceae</taxon>
        <taxon>Suessiales</taxon>
        <taxon>Symbiodiniaceae</taxon>
        <taxon>Cladocopium</taxon>
    </lineage>
</organism>
<evidence type="ECO:0000313" key="3">
    <source>
        <dbReference type="EMBL" id="CAL1172604.1"/>
    </source>
</evidence>
<accession>A0A9P1GQJ9</accession>
<protein>
    <submittedName>
        <fullName evidence="2">Uncharacterized protein</fullName>
    </submittedName>
</protein>
<gene>
    <name evidence="2" type="ORF">C1SCF055_LOCUS43743</name>
</gene>
<dbReference type="AlphaFoldDB" id="A0A9P1GQJ9"/>
<evidence type="ECO:0000313" key="2">
    <source>
        <dbReference type="EMBL" id="CAI4019229.1"/>
    </source>
</evidence>
<evidence type="ECO:0000256" key="1">
    <source>
        <dbReference type="SAM" id="MobiDB-lite"/>
    </source>
</evidence>
<reference evidence="2" key="1">
    <citation type="submission" date="2022-10" db="EMBL/GenBank/DDBJ databases">
        <authorList>
            <person name="Chen Y."/>
            <person name="Dougan E. K."/>
            <person name="Chan C."/>
            <person name="Rhodes N."/>
            <person name="Thang M."/>
        </authorList>
    </citation>
    <scope>NUCLEOTIDE SEQUENCE</scope>
</reference>
<keyword evidence="4" id="KW-1185">Reference proteome</keyword>
<dbReference type="EMBL" id="CAMXCT010006738">
    <property type="protein sequence ID" value="CAI4019229.1"/>
    <property type="molecule type" value="Genomic_DNA"/>
</dbReference>
<evidence type="ECO:0000313" key="4">
    <source>
        <dbReference type="Proteomes" id="UP001152797"/>
    </source>
</evidence>
<dbReference type="Proteomes" id="UP001152797">
    <property type="component" value="Unassembled WGS sequence"/>
</dbReference>
<feature type="region of interest" description="Disordered" evidence="1">
    <location>
        <begin position="44"/>
        <end position="81"/>
    </location>
</feature>
<dbReference type="EMBL" id="CAMXCT020006738">
    <property type="protein sequence ID" value="CAL1172604.1"/>
    <property type="molecule type" value="Genomic_DNA"/>
</dbReference>
<dbReference type="EMBL" id="CAMXCT030006738">
    <property type="protein sequence ID" value="CAL4806541.1"/>
    <property type="molecule type" value="Genomic_DNA"/>
</dbReference>
<reference evidence="3" key="2">
    <citation type="submission" date="2024-04" db="EMBL/GenBank/DDBJ databases">
        <authorList>
            <person name="Chen Y."/>
            <person name="Shah S."/>
            <person name="Dougan E. K."/>
            <person name="Thang M."/>
            <person name="Chan C."/>
        </authorList>
    </citation>
    <scope>NUCLEOTIDE SEQUENCE [LARGE SCALE GENOMIC DNA]</scope>
</reference>
<comment type="caution">
    <text evidence="2">The sequence shown here is derived from an EMBL/GenBank/DDBJ whole genome shotgun (WGS) entry which is preliminary data.</text>
</comment>
<name>A0A9P1GQJ9_9DINO</name>
<proteinExistence type="predicted"/>